<name>A0ABD1U067_9LAMI</name>
<organism evidence="2 3">
    <name type="scientific">Abeliophyllum distichum</name>
    <dbReference type="NCBI Taxonomy" id="126358"/>
    <lineage>
        <taxon>Eukaryota</taxon>
        <taxon>Viridiplantae</taxon>
        <taxon>Streptophyta</taxon>
        <taxon>Embryophyta</taxon>
        <taxon>Tracheophyta</taxon>
        <taxon>Spermatophyta</taxon>
        <taxon>Magnoliopsida</taxon>
        <taxon>eudicotyledons</taxon>
        <taxon>Gunneridae</taxon>
        <taxon>Pentapetalae</taxon>
        <taxon>asterids</taxon>
        <taxon>lamiids</taxon>
        <taxon>Lamiales</taxon>
        <taxon>Oleaceae</taxon>
        <taxon>Forsythieae</taxon>
        <taxon>Abeliophyllum</taxon>
    </lineage>
</organism>
<dbReference type="PANTHER" id="PTHR48475:SF1">
    <property type="entry name" value="RNASE H TYPE-1 DOMAIN-CONTAINING PROTEIN"/>
    <property type="match status" value="1"/>
</dbReference>
<keyword evidence="3" id="KW-1185">Reference proteome</keyword>
<dbReference type="InterPro" id="IPR012337">
    <property type="entry name" value="RNaseH-like_sf"/>
</dbReference>
<evidence type="ECO:0000259" key="1">
    <source>
        <dbReference type="Pfam" id="PF13456"/>
    </source>
</evidence>
<sequence>MMSKPKNGETLLIYLVVSKKAVSLVLSRKDGPTQLSVYYPIRHLLQAETFHKETSFSRRFARNPASEIPTWKQYVDGPSGEARAGAGILLISPDGRNLNYVLHPEFKVSNNATEYEALLADLRLVQEMKARKIYIYSDLQMVVSQVNGTFTTRE</sequence>
<dbReference type="AlphaFoldDB" id="A0ABD1U067"/>
<dbReference type="InterPro" id="IPR036397">
    <property type="entry name" value="RNaseH_sf"/>
</dbReference>
<evidence type="ECO:0000313" key="2">
    <source>
        <dbReference type="EMBL" id="KAL2518387.1"/>
    </source>
</evidence>
<dbReference type="Pfam" id="PF13456">
    <property type="entry name" value="RVT_3"/>
    <property type="match status" value="1"/>
</dbReference>
<proteinExistence type="predicted"/>
<dbReference type="EMBL" id="JBFOLK010000004">
    <property type="protein sequence ID" value="KAL2518387.1"/>
    <property type="molecule type" value="Genomic_DNA"/>
</dbReference>
<evidence type="ECO:0000313" key="3">
    <source>
        <dbReference type="Proteomes" id="UP001604336"/>
    </source>
</evidence>
<dbReference type="InterPro" id="IPR002156">
    <property type="entry name" value="RNaseH_domain"/>
</dbReference>
<dbReference type="PANTHER" id="PTHR48475">
    <property type="entry name" value="RIBONUCLEASE H"/>
    <property type="match status" value="1"/>
</dbReference>
<protein>
    <submittedName>
        <fullName evidence="2">Ribonuclease H</fullName>
    </submittedName>
</protein>
<gene>
    <name evidence="2" type="ORF">Adt_14634</name>
</gene>
<dbReference type="SUPFAM" id="SSF53098">
    <property type="entry name" value="Ribonuclease H-like"/>
    <property type="match status" value="1"/>
</dbReference>
<dbReference type="Gene3D" id="3.30.420.10">
    <property type="entry name" value="Ribonuclease H-like superfamily/Ribonuclease H"/>
    <property type="match status" value="1"/>
</dbReference>
<accession>A0ABD1U067</accession>
<feature type="domain" description="RNase H type-1" evidence="1">
    <location>
        <begin position="77"/>
        <end position="151"/>
    </location>
</feature>
<comment type="caution">
    <text evidence="2">The sequence shown here is derived from an EMBL/GenBank/DDBJ whole genome shotgun (WGS) entry which is preliminary data.</text>
</comment>
<reference evidence="3" key="1">
    <citation type="submission" date="2024-07" db="EMBL/GenBank/DDBJ databases">
        <title>Two chromosome-level genome assemblies of Korean endemic species Abeliophyllum distichum and Forsythia ovata (Oleaceae).</title>
        <authorList>
            <person name="Jang H."/>
        </authorList>
    </citation>
    <scope>NUCLEOTIDE SEQUENCE [LARGE SCALE GENOMIC DNA]</scope>
</reference>
<dbReference type="Proteomes" id="UP001604336">
    <property type="component" value="Unassembled WGS sequence"/>
</dbReference>